<proteinExistence type="predicted"/>
<evidence type="ECO:0000313" key="2">
    <source>
        <dbReference type="EMBL" id="TYA86779.1"/>
    </source>
</evidence>
<dbReference type="Pfam" id="PF00144">
    <property type="entry name" value="Beta-lactamase"/>
    <property type="match status" value="1"/>
</dbReference>
<dbReference type="Gene3D" id="3.40.710.10">
    <property type="entry name" value="DD-peptidase/beta-lactamase superfamily"/>
    <property type="match status" value="1"/>
</dbReference>
<dbReference type="Proteomes" id="UP000323930">
    <property type="component" value="Unassembled WGS sequence"/>
</dbReference>
<dbReference type="PANTHER" id="PTHR46825">
    <property type="entry name" value="D-ALANYL-D-ALANINE-CARBOXYPEPTIDASE/ENDOPEPTIDASE AMPH"/>
    <property type="match status" value="1"/>
</dbReference>
<dbReference type="PANTHER" id="PTHR46825:SF9">
    <property type="entry name" value="BETA-LACTAMASE-RELATED DOMAIN-CONTAINING PROTEIN"/>
    <property type="match status" value="1"/>
</dbReference>
<dbReference type="AlphaFoldDB" id="A0A5D0IUQ5"/>
<dbReference type="InterPro" id="IPR050491">
    <property type="entry name" value="AmpC-like"/>
</dbReference>
<accession>A0A5D0IUQ5</accession>
<sequence length="456" mass="51884">MKQTAYIVLILAFGLTSIINGQSNKKIKKGIEKYLAKKINKNEQGASVLIGKKGKILYSKGFGLANQEWHTPITNETVFQIGSLTKPITALCILQLVEKGKLSLEDSIQKFIPYFPSKDYTITIEHLLTHTSGIKEYLSLNHQNPFILRSDLESTEIIIFFKDEPLNFMPGTKFSYSNSGYFLLGVIIEKVSKLSYASYVKQNIFEACGMKNSFYGNNFKIIPNRATSYVKDNGELKKGDYWSMSIPYAAGALLSTTEDLFKWQQAVFNNKLLSKEWVTKAITKYEYSNGIISNYGYGWFLDFIDINGSKTIAHSGGISEFNSLFLYLPEEDIQVIVLSNYGDTDVNTIAIDLAKLASGNELASFQLNKELKESYKGTYESIIDGEKKTIQIYELENKLVLDTVEWKLEMVPLTNTKFQMRNARPIITVEFIKDILGNIKFISKQKEQLYEWKKID</sequence>
<gene>
    <name evidence="2" type="ORF">FUA24_04435</name>
</gene>
<feature type="domain" description="Beta-lactamase-related" evidence="1">
    <location>
        <begin position="41"/>
        <end position="344"/>
    </location>
</feature>
<keyword evidence="3" id="KW-1185">Reference proteome</keyword>
<comment type="caution">
    <text evidence="2">The sequence shown here is derived from an EMBL/GenBank/DDBJ whole genome shotgun (WGS) entry which is preliminary data.</text>
</comment>
<dbReference type="InterPro" id="IPR012338">
    <property type="entry name" value="Beta-lactam/transpept-like"/>
</dbReference>
<dbReference type="OrthoDB" id="9793489at2"/>
<dbReference type="EMBL" id="VSDQ01000332">
    <property type="protein sequence ID" value="TYA86779.1"/>
    <property type="molecule type" value="Genomic_DNA"/>
</dbReference>
<dbReference type="InterPro" id="IPR001466">
    <property type="entry name" value="Beta-lactam-related"/>
</dbReference>
<name>A0A5D0IUQ5_9FLAO</name>
<dbReference type="SUPFAM" id="SSF56601">
    <property type="entry name" value="beta-lactamase/transpeptidase-like"/>
    <property type="match status" value="1"/>
</dbReference>
<organism evidence="2 3">
    <name type="scientific">Seonamhaeicola marinus</name>
    <dbReference type="NCBI Taxonomy" id="1912246"/>
    <lineage>
        <taxon>Bacteria</taxon>
        <taxon>Pseudomonadati</taxon>
        <taxon>Bacteroidota</taxon>
        <taxon>Flavobacteriia</taxon>
        <taxon>Flavobacteriales</taxon>
        <taxon>Flavobacteriaceae</taxon>
    </lineage>
</organism>
<evidence type="ECO:0000313" key="3">
    <source>
        <dbReference type="Proteomes" id="UP000323930"/>
    </source>
</evidence>
<evidence type="ECO:0000259" key="1">
    <source>
        <dbReference type="Pfam" id="PF00144"/>
    </source>
</evidence>
<dbReference type="RefSeq" id="WP_148540203.1">
    <property type="nucleotide sequence ID" value="NZ_VSDQ01000332.1"/>
</dbReference>
<reference evidence="2 3" key="1">
    <citation type="submission" date="2019-08" db="EMBL/GenBank/DDBJ databases">
        <title>Seonamhaeicola sediminis sp. nov., isolated from marine sediment.</title>
        <authorList>
            <person name="Cao W.R."/>
        </authorList>
    </citation>
    <scope>NUCLEOTIDE SEQUENCE [LARGE SCALE GENOMIC DNA]</scope>
    <source>
        <strain evidence="2 3">B011</strain>
    </source>
</reference>
<protein>
    <submittedName>
        <fullName evidence="2">Beta-lactamase family protein</fullName>
    </submittedName>
</protein>